<dbReference type="InParanoid" id="A0A1Z5K0U9"/>
<evidence type="ECO:0000313" key="3">
    <source>
        <dbReference type="Proteomes" id="UP000198406"/>
    </source>
</evidence>
<comment type="caution">
    <text evidence="2">The sequence shown here is derived from an EMBL/GenBank/DDBJ whole genome shotgun (WGS) entry which is preliminary data.</text>
</comment>
<protein>
    <submittedName>
        <fullName evidence="2">Uncharacterized protein</fullName>
    </submittedName>
</protein>
<organism evidence="2 3">
    <name type="scientific">Fistulifera solaris</name>
    <name type="common">Oleaginous diatom</name>
    <dbReference type="NCBI Taxonomy" id="1519565"/>
    <lineage>
        <taxon>Eukaryota</taxon>
        <taxon>Sar</taxon>
        <taxon>Stramenopiles</taxon>
        <taxon>Ochrophyta</taxon>
        <taxon>Bacillariophyta</taxon>
        <taxon>Bacillariophyceae</taxon>
        <taxon>Bacillariophycidae</taxon>
        <taxon>Naviculales</taxon>
        <taxon>Naviculaceae</taxon>
        <taxon>Fistulifera</taxon>
    </lineage>
</organism>
<dbReference type="PANTHER" id="PTHR34365:SF7">
    <property type="entry name" value="GLYCINE-RICH DOMAIN-CONTAINING PROTEIN 1"/>
    <property type="match status" value="1"/>
</dbReference>
<evidence type="ECO:0000313" key="2">
    <source>
        <dbReference type="EMBL" id="GAX19726.1"/>
    </source>
</evidence>
<dbReference type="EMBL" id="BDSP01000137">
    <property type="protein sequence ID" value="GAX19726.1"/>
    <property type="molecule type" value="Genomic_DNA"/>
</dbReference>
<keyword evidence="1" id="KW-0175">Coiled coil</keyword>
<reference evidence="2 3" key="1">
    <citation type="journal article" date="2015" name="Plant Cell">
        <title>Oil accumulation by the oleaginous diatom Fistulifera solaris as revealed by the genome and transcriptome.</title>
        <authorList>
            <person name="Tanaka T."/>
            <person name="Maeda Y."/>
            <person name="Veluchamy A."/>
            <person name="Tanaka M."/>
            <person name="Abida H."/>
            <person name="Marechal E."/>
            <person name="Bowler C."/>
            <person name="Muto M."/>
            <person name="Sunaga Y."/>
            <person name="Tanaka M."/>
            <person name="Yoshino T."/>
            <person name="Taniguchi T."/>
            <person name="Fukuda Y."/>
            <person name="Nemoto M."/>
            <person name="Matsumoto M."/>
            <person name="Wong P.S."/>
            <person name="Aburatani S."/>
            <person name="Fujibuchi W."/>
        </authorList>
    </citation>
    <scope>NUCLEOTIDE SEQUENCE [LARGE SCALE GENOMIC DNA]</scope>
    <source>
        <strain evidence="2 3">JPCC DA0580</strain>
    </source>
</reference>
<dbReference type="AlphaFoldDB" id="A0A1Z5K0U9"/>
<dbReference type="InterPro" id="IPR009836">
    <property type="entry name" value="GRDP-like"/>
</dbReference>
<dbReference type="OrthoDB" id="64309at2759"/>
<dbReference type="PANTHER" id="PTHR34365">
    <property type="entry name" value="ENOLASE (DUF1399)"/>
    <property type="match status" value="1"/>
</dbReference>
<name>A0A1Z5K0U9_FISSO</name>
<proteinExistence type="predicted"/>
<keyword evidence="3" id="KW-1185">Reference proteome</keyword>
<dbReference type="Pfam" id="PF07173">
    <property type="entry name" value="GRDP-like"/>
    <property type="match status" value="1"/>
</dbReference>
<gene>
    <name evidence="2" type="ORF">FisN_19Hh313</name>
</gene>
<evidence type="ECO:0000256" key="1">
    <source>
        <dbReference type="SAM" id="Coils"/>
    </source>
</evidence>
<sequence>MGVMTAPITQLTVDRYLNCWLPLLADIHRSNASCMLVPPPDVAWVSHCHRLAPGPYRKYLLQQFQDDSIEESCPPFLFQIKEDTTNKALETRVEWDLRFPGEPFFLPLEDALTDMPITESVCDMDGFYLIASVNEQKKFLWQVSDKKFKHDTFLQHAIERYQKFLLLSKSFHRERGSDCMIVPTYDIDLMWHTHILYSIAKYEADCIRIRGSFLNHDDSLNDRSSGSNLEMAFHQTSEAWQQSYKEPYINSNDVALYHGEPPAEYYCLNFTFPDPNEDLSTETLLIDASKPISRASSVDDIQTPRPLDVLRDQPWVNPRFGQVPGEMARAFIAVTRSGVHLKKNGYVFGKTSLGEGYYSLCTLEAYQILLRKLKVNARMAERKLHEHDVRNCCSCFRKPTAVETTERARLVEALQKLRACQNFAWVQYNASGPYKRLCVGDPATVRKSKPFPLDCVLDDTKSTGGYSLGEVCDAADCSGYIKKTRTPAHVKYGGVYVFSGTGGGCACGGGGCGCG</sequence>
<dbReference type="Proteomes" id="UP000198406">
    <property type="component" value="Unassembled WGS sequence"/>
</dbReference>
<feature type="coiled-coil region" evidence="1">
    <location>
        <begin position="363"/>
        <end position="390"/>
    </location>
</feature>
<accession>A0A1Z5K0U9</accession>